<dbReference type="EMBL" id="GL945437">
    <property type="protein sequence ID" value="EGO22197.1"/>
    <property type="molecule type" value="Genomic_DNA"/>
</dbReference>
<name>F8P3U8_SERL9</name>
<evidence type="ECO:0000256" key="1">
    <source>
        <dbReference type="SAM" id="MobiDB-lite"/>
    </source>
</evidence>
<dbReference type="Proteomes" id="UP000008064">
    <property type="component" value="Unassembled WGS sequence"/>
</dbReference>
<dbReference type="AlphaFoldDB" id="F8P3U8"/>
<evidence type="ECO:0000313" key="2">
    <source>
        <dbReference type="EMBL" id="EGO22197.1"/>
    </source>
</evidence>
<dbReference type="RefSeq" id="XP_007320735.1">
    <property type="nucleotide sequence ID" value="XM_007320673.1"/>
</dbReference>
<dbReference type="HOGENOM" id="CLU_3088708_0_0_1"/>
<reference evidence="2" key="1">
    <citation type="submission" date="2011-04" db="EMBL/GenBank/DDBJ databases">
        <title>Evolution of plant cell wall degrading machinery underlies the functional diversity of forest fungi.</title>
        <authorList>
            <consortium name="US DOE Joint Genome Institute (JGI-PGF)"/>
            <person name="Eastwood D.C."/>
            <person name="Floudas D."/>
            <person name="Binder M."/>
            <person name="Majcherczyk A."/>
            <person name="Schneider P."/>
            <person name="Aerts A."/>
            <person name="Asiegbu F.O."/>
            <person name="Baker S.E."/>
            <person name="Barry K."/>
            <person name="Bendiksby M."/>
            <person name="Blumentritt M."/>
            <person name="Coutinho P.M."/>
            <person name="Cullen D."/>
            <person name="Cullen D."/>
            <person name="Gathman A."/>
            <person name="Goodell B."/>
            <person name="Henrissat B."/>
            <person name="Ihrmark K."/>
            <person name="Kauserud H."/>
            <person name="Kohler A."/>
            <person name="LaButti K."/>
            <person name="Lapidus A."/>
            <person name="Lavin J.L."/>
            <person name="Lee Y.-H."/>
            <person name="Lindquist E."/>
            <person name="Lilly W."/>
            <person name="Lucas S."/>
            <person name="Morin E."/>
            <person name="Murat C."/>
            <person name="Oguiza J.A."/>
            <person name="Park J."/>
            <person name="Pisabarro A.G."/>
            <person name="Riley R."/>
            <person name="Rosling A."/>
            <person name="Salamov A."/>
            <person name="Schmidt O."/>
            <person name="Schmutz J."/>
            <person name="Skrede I."/>
            <person name="Stenlid J."/>
            <person name="Wiebenga A."/>
            <person name="Xie X."/>
            <person name="Kues U."/>
            <person name="Hibbett D.S."/>
            <person name="Hoffmeister D."/>
            <person name="Hogberg N."/>
            <person name="Martin F."/>
            <person name="Grigoriev I.V."/>
            <person name="Watkinson S.C."/>
        </authorList>
    </citation>
    <scope>NUCLEOTIDE SEQUENCE</scope>
    <source>
        <strain evidence="2">S7.9</strain>
    </source>
</reference>
<gene>
    <name evidence="2" type="ORF">SERLADRAFT_472691</name>
</gene>
<accession>F8P3U8</accession>
<proteinExistence type="predicted"/>
<dbReference type="KEGG" id="sla:SERLADRAFT_472691"/>
<sequence length="52" mass="5732">MEESIKQGLDINIMYFCDANWNKHLPSNNDQRDAGHQGVEAVSTAPSVKASN</sequence>
<protein>
    <submittedName>
        <fullName evidence="2">Uncharacterized protein</fullName>
    </submittedName>
</protein>
<feature type="region of interest" description="Disordered" evidence="1">
    <location>
        <begin position="24"/>
        <end position="52"/>
    </location>
</feature>
<organism>
    <name type="scientific">Serpula lacrymans var. lacrymans (strain S7.9)</name>
    <name type="common">Dry rot fungus</name>
    <dbReference type="NCBI Taxonomy" id="578457"/>
    <lineage>
        <taxon>Eukaryota</taxon>
        <taxon>Fungi</taxon>
        <taxon>Dikarya</taxon>
        <taxon>Basidiomycota</taxon>
        <taxon>Agaricomycotina</taxon>
        <taxon>Agaricomycetes</taxon>
        <taxon>Agaricomycetidae</taxon>
        <taxon>Boletales</taxon>
        <taxon>Coniophorineae</taxon>
        <taxon>Serpulaceae</taxon>
        <taxon>Serpula</taxon>
    </lineage>
</organism>
<dbReference type="GeneID" id="18820170"/>